<feature type="region of interest" description="Disordered" evidence="2">
    <location>
        <begin position="454"/>
        <end position="474"/>
    </location>
</feature>
<dbReference type="Pfam" id="PF07521">
    <property type="entry name" value="RMMBL"/>
    <property type="match status" value="1"/>
</dbReference>
<organism evidence="5 6">
    <name type="scientific">Deinococcus irradiatisoli</name>
    <dbReference type="NCBI Taxonomy" id="2202254"/>
    <lineage>
        <taxon>Bacteria</taxon>
        <taxon>Thermotogati</taxon>
        <taxon>Deinococcota</taxon>
        <taxon>Deinococci</taxon>
        <taxon>Deinococcales</taxon>
        <taxon>Deinococcaceae</taxon>
        <taxon>Deinococcus</taxon>
    </lineage>
</organism>
<dbReference type="SMART" id="SM00849">
    <property type="entry name" value="Lactamase_B"/>
    <property type="match status" value="1"/>
</dbReference>
<gene>
    <name evidence="5" type="ORF">DKM44_13605</name>
</gene>
<dbReference type="GO" id="GO:0016787">
    <property type="term" value="F:hydrolase activity"/>
    <property type="evidence" value="ECO:0007669"/>
    <property type="project" value="UniProtKB-KW"/>
</dbReference>
<dbReference type="CDD" id="cd16295">
    <property type="entry name" value="TTHA0252-CPSF-like_MBL-fold"/>
    <property type="match status" value="1"/>
</dbReference>
<dbReference type="InterPro" id="IPR011108">
    <property type="entry name" value="RMMBL"/>
</dbReference>
<keyword evidence="6" id="KW-1185">Reference proteome</keyword>
<evidence type="ECO:0000313" key="5">
    <source>
        <dbReference type="EMBL" id="AWN24133.1"/>
    </source>
</evidence>
<dbReference type="Pfam" id="PF10996">
    <property type="entry name" value="Beta-Casp"/>
    <property type="match status" value="1"/>
</dbReference>
<dbReference type="AlphaFoldDB" id="A0A2Z3JG27"/>
<dbReference type="GO" id="GO:0004521">
    <property type="term" value="F:RNA endonuclease activity"/>
    <property type="evidence" value="ECO:0007669"/>
    <property type="project" value="TreeGrafter"/>
</dbReference>
<evidence type="ECO:0000256" key="2">
    <source>
        <dbReference type="SAM" id="MobiDB-lite"/>
    </source>
</evidence>
<evidence type="ECO:0000256" key="1">
    <source>
        <dbReference type="ARBA" id="ARBA00022801"/>
    </source>
</evidence>
<evidence type="ECO:0000313" key="6">
    <source>
        <dbReference type="Proteomes" id="UP000245368"/>
    </source>
</evidence>
<reference evidence="5 6" key="1">
    <citation type="submission" date="2018-05" db="EMBL/GenBank/DDBJ databases">
        <title>Complete Genome Sequence of Deinococcus sp. strain 17bor-2.</title>
        <authorList>
            <person name="Srinivasan S."/>
        </authorList>
    </citation>
    <scope>NUCLEOTIDE SEQUENCE [LARGE SCALE GENOMIC DNA]</scope>
    <source>
        <strain evidence="5 6">17bor-2</strain>
    </source>
</reference>
<evidence type="ECO:0000259" key="4">
    <source>
        <dbReference type="SMART" id="SM01027"/>
    </source>
</evidence>
<dbReference type="OrthoDB" id="9803916at2"/>
<dbReference type="Gene3D" id="3.60.15.10">
    <property type="entry name" value="Ribonuclease Z/Hydroxyacylglutathione hydrolase-like"/>
    <property type="match status" value="1"/>
</dbReference>
<dbReference type="PANTHER" id="PTHR11203">
    <property type="entry name" value="CLEAVAGE AND POLYADENYLATION SPECIFICITY FACTOR FAMILY MEMBER"/>
    <property type="match status" value="1"/>
</dbReference>
<dbReference type="RefSeq" id="WP_109827859.1">
    <property type="nucleotide sequence ID" value="NZ_CP029494.1"/>
</dbReference>
<keyword evidence="1 5" id="KW-0378">Hydrolase</keyword>
<dbReference type="KEGG" id="dez:DKM44_13605"/>
<dbReference type="InterPro" id="IPR050698">
    <property type="entry name" value="MBL"/>
</dbReference>
<dbReference type="InterPro" id="IPR022712">
    <property type="entry name" value="Beta_Casp"/>
</dbReference>
<protein>
    <submittedName>
        <fullName evidence="5">MBL fold metallo-hydrolase</fullName>
    </submittedName>
</protein>
<dbReference type="EMBL" id="CP029494">
    <property type="protein sequence ID" value="AWN24133.1"/>
    <property type="molecule type" value="Genomic_DNA"/>
</dbReference>
<dbReference type="InterPro" id="IPR001279">
    <property type="entry name" value="Metallo-B-lactamas"/>
</dbReference>
<feature type="domain" description="Metallo-beta-lactamase" evidence="3">
    <location>
        <begin position="13"/>
        <end position="235"/>
    </location>
</feature>
<feature type="domain" description="Beta-Casp" evidence="4">
    <location>
        <begin position="251"/>
        <end position="376"/>
    </location>
</feature>
<dbReference type="Proteomes" id="UP000245368">
    <property type="component" value="Chromosome"/>
</dbReference>
<dbReference type="InterPro" id="IPR036866">
    <property type="entry name" value="RibonucZ/Hydroxyglut_hydro"/>
</dbReference>
<dbReference type="SMART" id="SM01027">
    <property type="entry name" value="Beta-Casp"/>
    <property type="match status" value="1"/>
</dbReference>
<accession>A0A2Z3JG27</accession>
<dbReference type="Pfam" id="PF00753">
    <property type="entry name" value="Lactamase_B"/>
    <property type="match status" value="1"/>
</dbReference>
<sequence>MNLQSLGAAGTVTGSCHFLTLGNQQLLIDCGLFQGDDALEARNREAFPFAPSEVSAVLLTHAHLDHVGRLPLLVRRGYRGAIYCTPPTLNLAETVLLDSARLQVESYRQEVYKARRMNREGEVSQPLYDEDDVHRTVALMRPVLAFGQTLTLGNVKVRAERAGHILGSAYLILDSPDGRLICSGDLGNRESGLQQDFTLPPEADAVLIETTYANRTHRPLAQTLDEFRDVLNESVRLGGKILIPSFAIERAQAILYYLKTLMDAGEVPRVPIFLDSPMAARATHEYFEFGDELITPVRESLRSGEDPFRPSTLHVVTSSSESQRINRYDGAAIIIAGNGMLSGGRIQHHLKHQLWKPSTSLVIVSYQSPSSLGGRIVEGAPQVQVLGEEVAVRAHVHTIGGFSAHADQDDLLSWLDCTGPAHVWLVHGEPDVMNAFLPVLEARGRVADRVPQRGEVSLTQTHFPGGKPPGEVDESRRLVVQAE</sequence>
<evidence type="ECO:0000259" key="3">
    <source>
        <dbReference type="SMART" id="SM00849"/>
    </source>
</evidence>
<dbReference type="SUPFAM" id="SSF56281">
    <property type="entry name" value="Metallo-hydrolase/oxidoreductase"/>
    <property type="match status" value="1"/>
</dbReference>
<proteinExistence type="predicted"/>
<dbReference type="PANTHER" id="PTHR11203:SF37">
    <property type="entry name" value="INTEGRATOR COMPLEX SUBUNIT 11"/>
    <property type="match status" value="1"/>
</dbReference>
<name>A0A2Z3JG27_9DEIO</name>
<dbReference type="Gene3D" id="3.40.50.10890">
    <property type="match status" value="1"/>
</dbReference>